<sequence length="91" mass="10369">MARKNEWPLDKMILSVEVTKKLKDDSSHPPREGAYVHGLFLEGAKLKLQTAESKFKELTVYVPVPVMFVKAIPVDRQTPLIISRNLKSDYS</sequence>
<gene>
    <name evidence="2" type="ORF">CVLEPA_LOCUS14630</name>
</gene>
<dbReference type="Pfam" id="PF18199">
    <property type="entry name" value="Dynein_C"/>
    <property type="match status" value="1"/>
</dbReference>
<dbReference type="InterPro" id="IPR041228">
    <property type="entry name" value="Dynein_C"/>
</dbReference>
<dbReference type="Gene3D" id="3.10.490.20">
    <property type="match status" value="1"/>
</dbReference>
<dbReference type="InterPro" id="IPR043160">
    <property type="entry name" value="Dynein_C_barrel"/>
</dbReference>
<feature type="domain" description="Dynein heavy chain C-terminal" evidence="1">
    <location>
        <begin position="1"/>
        <end position="77"/>
    </location>
</feature>
<comment type="caution">
    <text evidence="2">The sequence shown here is derived from an EMBL/GenBank/DDBJ whole genome shotgun (WGS) entry which is preliminary data.</text>
</comment>
<dbReference type="InterPro" id="IPR026983">
    <property type="entry name" value="DHC"/>
</dbReference>
<reference evidence="2 3" key="1">
    <citation type="submission" date="2024-02" db="EMBL/GenBank/DDBJ databases">
        <authorList>
            <person name="Daric V."/>
            <person name="Darras S."/>
        </authorList>
    </citation>
    <scope>NUCLEOTIDE SEQUENCE [LARGE SCALE GENOMIC DNA]</scope>
</reference>
<evidence type="ECO:0000313" key="2">
    <source>
        <dbReference type="EMBL" id="CAK8683569.1"/>
    </source>
</evidence>
<accession>A0ABP0FYE9</accession>
<keyword evidence="3" id="KW-1185">Reference proteome</keyword>
<dbReference type="PANTHER" id="PTHR46961">
    <property type="entry name" value="DYNEIN HEAVY CHAIN 1, AXONEMAL-LIKE PROTEIN"/>
    <property type="match status" value="1"/>
</dbReference>
<dbReference type="PANTHER" id="PTHR46961:SF20">
    <property type="entry name" value="LOW QUALITY PROTEIN: DYNEIN BETA CHAIN, CILIARY-LIKE"/>
    <property type="match status" value="1"/>
</dbReference>
<evidence type="ECO:0000313" key="3">
    <source>
        <dbReference type="Proteomes" id="UP001642483"/>
    </source>
</evidence>
<name>A0ABP0FYE9_CLALP</name>
<organism evidence="2 3">
    <name type="scientific">Clavelina lepadiformis</name>
    <name type="common">Light-bulb sea squirt</name>
    <name type="synonym">Ascidia lepadiformis</name>
    <dbReference type="NCBI Taxonomy" id="159417"/>
    <lineage>
        <taxon>Eukaryota</taxon>
        <taxon>Metazoa</taxon>
        <taxon>Chordata</taxon>
        <taxon>Tunicata</taxon>
        <taxon>Ascidiacea</taxon>
        <taxon>Aplousobranchia</taxon>
        <taxon>Clavelinidae</taxon>
        <taxon>Clavelina</taxon>
    </lineage>
</organism>
<proteinExistence type="predicted"/>
<evidence type="ECO:0000259" key="1">
    <source>
        <dbReference type="Pfam" id="PF18199"/>
    </source>
</evidence>
<dbReference type="EMBL" id="CAWYQH010000097">
    <property type="protein sequence ID" value="CAK8683569.1"/>
    <property type="molecule type" value="Genomic_DNA"/>
</dbReference>
<dbReference type="Proteomes" id="UP001642483">
    <property type="component" value="Unassembled WGS sequence"/>
</dbReference>
<protein>
    <recommendedName>
        <fullName evidence="1">Dynein heavy chain C-terminal domain-containing protein</fullName>
    </recommendedName>
</protein>